<feature type="binding site" evidence="15">
    <location>
        <position position="495"/>
    </location>
    <ligand>
        <name>Zn(2+)</name>
        <dbReference type="ChEBI" id="CHEBI:29105"/>
        <note>catalytic</note>
    </ligand>
</feature>
<dbReference type="FunFam" id="3.30.2010.10:FF:000002">
    <property type="entry name" value="CAAX prenyl protease"/>
    <property type="match status" value="1"/>
</dbReference>
<dbReference type="InterPro" id="IPR027057">
    <property type="entry name" value="CAXX_Prtase_1"/>
</dbReference>
<feature type="transmembrane region" description="Helical" evidence="17">
    <location>
        <begin position="102"/>
        <end position="121"/>
    </location>
</feature>
<dbReference type="WBParaSite" id="L893_g22687.t2">
    <property type="protein sequence ID" value="L893_g22687.t2"/>
    <property type="gene ID" value="L893_g22687"/>
</dbReference>
<protein>
    <recommendedName>
        <fullName evidence="2">Ste24 endopeptidase</fullName>
        <ecNumber evidence="2">3.4.24.84</ecNumber>
    </recommendedName>
    <alternativeName>
        <fullName evidence="13">Prenyl protein-specific endoprotease 1</fullName>
    </alternativeName>
</protein>
<evidence type="ECO:0000313" key="21">
    <source>
        <dbReference type="WBParaSite" id="L893_g22687.t2"/>
    </source>
</evidence>
<dbReference type="GO" id="GO:0071586">
    <property type="term" value="P:CAAX-box protein processing"/>
    <property type="evidence" value="ECO:0007669"/>
    <property type="project" value="InterPro"/>
</dbReference>
<dbReference type="EC" id="3.4.24.84" evidence="2"/>
<dbReference type="CDD" id="cd07343">
    <property type="entry name" value="M48A_Zmpste24p_like"/>
    <property type="match status" value="1"/>
</dbReference>
<feature type="transmembrane region" description="Helical" evidence="17">
    <location>
        <begin position="278"/>
        <end position="298"/>
    </location>
</feature>
<dbReference type="AlphaFoldDB" id="A0A1I7Z4B2"/>
<evidence type="ECO:0000256" key="16">
    <source>
        <dbReference type="SAM" id="MobiDB-lite"/>
    </source>
</evidence>
<evidence type="ECO:0000256" key="11">
    <source>
        <dbReference type="ARBA" id="ARBA00023136"/>
    </source>
</evidence>
<dbReference type="GO" id="GO:0046872">
    <property type="term" value="F:metal ion binding"/>
    <property type="evidence" value="ECO:0007669"/>
    <property type="project" value="UniProtKB-KW"/>
</dbReference>
<evidence type="ECO:0000256" key="2">
    <source>
        <dbReference type="ARBA" id="ARBA00012336"/>
    </source>
</evidence>
<keyword evidence="5 15" id="KW-0479">Metal-binding</keyword>
<name>A0A1I7Z4B2_9BILA</name>
<evidence type="ECO:0000256" key="10">
    <source>
        <dbReference type="ARBA" id="ARBA00023049"/>
    </source>
</evidence>
<proteinExistence type="predicted"/>
<evidence type="ECO:0000256" key="5">
    <source>
        <dbReference type="ARBA" id="ARBA00022723"/>
    </source>
</evidence>
<feature type="domain" description="Peptidase M48" evidence="18">
    <location>
        <begin position="312"/>
        <end position="551"/>
    </location>
</feature>
<keyword evidence="11 17" id="KW-0472">Membrane</keyword>
<feature type="binding site" evidence="15">
    <location>
        <position position="420"/>
    </location>
    <ligand>
        <name>Zn(2+)</name>
        <dbReference type="ChEBI" id="CHEBI:29105"/>
        <note>catalytic</note>
    </ligand>
</feature>
<evidence type="ECO:0000256" key="14">
    <source>
        <dbReference type="PIRSR" id="PIRSR627057-1"/>
    </source>
</evidence>
<feature type="binding site" evidence="15">
    <location>
        <position position="416"/>
    </location>
    <ligand>
        <name>Zn(2+)</name>
        <dbReference type="ChEBI" id="CHEBI:29105"/>
        <note>catalytic</note>
    </ligand>
</feature>
<organism evidence="20 21">
    <name type="scientific">Steinernema glaseri</name>
    <dbReference type="NCBI Taxonomy" id="37863"/>
    <lineage>
        <taxon>Eukaryota</taxon>
        <taxon>Metazoa</taxon>
        <taxon>Ecdysozoa</taxon>
        <taxon>Nematoda</taxon>
        <taxon>Chromadorea</taxon>
        <taxon>Rhabditida</taxon>
        <taxon>Tylenchina</taxon>
        <taxon>Panagrolaimomorpha</taxon>
        <taxon>Strongyloidoidea</taxon>
        <taxon>Steinernematidae</taxon>
        <taxon>Steinernema</taxon>
    </lineage>
</organism>
<comment type="subcellular location">
    <subcellularLocation>
        <location evidence="1">Endoplasmic reticulum membrane</location>
        <topology evidence="1">Multi-pass membrane protein</topology>
    </subcellularLocation>
</comment>
<reference evidence="21" key="1">
    <citation type="submission" date="2016-11" db="UniProtKB">
        <authorList>
            <consortium name="WormBaseParasite"/>
        </authorList>
    </citation>
    <scope>IDENTIFICATION</scope>
</reference>
<evidence type="ECO:0000256" key="7">
    <source>
        <dbReference type="ARBA" id="ARBA00022824"/>
    </source>
</evidence>
<feature type="active site" description="Proton donor" evidence="14">
    <location>
        <position position="499"/>
    </location>
</feature>
<keyword evidence="20" id="KW-1185">Reference proteome</keyword>
<evidence type="ECO:0000259" key="18">
    <source>
        <dbReference type="Pfam" id="PF01435"/>
    </source>
</evidence>
<evidence type="ECO:0000256" key="6">
    <source>
        <dbReference type="ARBA" id="ARBA00022801"/>
    </source>
</evidence>
<dbReference type="Gene3D" id="3.30.2010.10">
    <property type="entry name" value="Metalloproteases ('zincins'), catalytic domain"/>
    <property type="match status" value="1"/>
</dbReference>
<evidence type="ECO:0000313" key="20">
    <source>
        <dbReference type="Proteomes" id="UP000095287"/>
    </source>
</evidence>
<feature type="compositionally biased region" description="Basic and acidic residues" evidence="16">
    <location>
        <begin position="383"/>
        <end position="397"/>
    </location>
</feature>
<keyword evidence="10" id="KW-0482">Metalloprotease</keyword>
<feature type="transmembrane region" description="Helical" evidence="17">
    <location>
        <begin position="175"/>
        <end position="197"/>
    </location>
</feature>
<evidence type="ECO:0000259" key="19">
    <source>
        <dbReference type="Pfam" id="PF16491"/>
    </source>
</evidence>
<dbReference type="InterPro" id="IPR032456">
    <property type="entry name" value="Peptidase_M48_N"/>
</dbReference>
<evidence type="ECO:0000256" key="8">
    <source>
        <dbReference type="ARBA" id="ARBA00022833"/>
    </source>
</evidence>
<evidence type="ECO:0000256" key="13">
    <source>
        <dbReference type="ARBA" id="ARBA00083451"/>
    </source>
</evidence>
<keyword evidence="9 17" id="KW-1133">Transmembrane helix</keyword>
<feature type="active site" evidence="14">
    <location>
        <position position="417"/>
    </location>
</feature>
<keyword evidence="8 15" id="KW-0862">Zinc</keyword>
<sequence length="553" mass="63726">MTLRLSAVSASFVSKLPRIVARRTAATVPTTPSPVTNKKSDVINQRADMLEQIDIEDLPRAQKRFAKQFEQVNDERIKEIFAKNYKMINLIPVAGLDMTPTGIFWAVLAVNWGLFLIDYYLSYRQYRVHKTNEKRPDDLSEYISVEEYDTARKYKLDKHHYNFAHNLYSQLENTAILCFGVLPILWNYSGILVQSLFNTTAEIPQSLGFALLSGVMSLILETPWDMYDTFVIEEHHGFNKQTMGFFITDKIKKFAVSQLISAPILTALIWIVRNGGEYFFFYAWILVSIVIFLLMTIYPEFIAPLFDKYVPLPDGELKTKIEELAARLSFPLTKLYVVHGSKRSTHSNAYMYGFWKNKRIVIYDTLLSEEANEQLKDLWGTKEDEKKTEEKEGEEKKEKKRSIGMQNDEVVAVLGHELGHWDLSHTQFNLLMAEVNLLLLFAVFAYFYRQESLYHAFGFSTQPTLIGLMIVFQFVTAPYNQLMGFIMSVCSRRMEFSADAYAAKLGFTKQLSSGLIKIGKDNLSLPIDDPYFSAYNHSHPPIQERLAALKKFQ</sequence>
<feature type="region of interest" description="Disordered" evidence="16">
    <location>
        <begin position="383"/>
        <end position="402"/>
    </location>
</feature>
<evidence type="ECO:0000256" key="9">
    <source>
        <dbReference type="ARBA" id="ARBA00022989"/>
    </source>
</evidence>
<accession>A0A1I7Z4B2</accession>
<feature type="transmembrane region" description="Helical" evidence="17">
    <location>
        <begin position="454"/>
        <end position="477"/>
    </location>
</feature>
<keyword evidence="3" id="KW-0645">Protease</keyword>
<dbReference type="GO" id="GO:0004222">
    <property type="term" value="F:metalloendopeptidase activity"/>
    <property type="evidence" value="ECO:0007669"/>
    <property type="project" value="InterPro"/>
</dbReference>
<evidence type="ECO:0000256" key="3">
    <source>
        <dbReference type="ARBA" id="ARBA00022670"/>
    </source>
</evidence>
<keyword evidence="7" id="KW-0256">Endoplasmic reticulum</keyword>
<keyword evidence="6" id="KW-0378">Hydrolase</keyword>
<dbReference type="Proteomes" id="UP000095287">
    <property type="component" value="Unplaced"/>
</dbReference>
<evidence type="ECO:0000256" key="1">
    <source>
        <dbReference type="ARBA" id="ARBA00004477"/>
    </source>
</evidence>
<evidence type="ECO:0000256" key="15">
    <source>
        <dbReference type="PIRSR" id="PIRSR627057-2"/>
    </source>
</evidence>
<feature type="transmembrane region" description="Helical" evidence="17">
    <location>
        <begin position="254"/>
        <end position="272"/>
    </location>
</feature>
<dbReference type="GO" id="GO:0005789">
    <property type="term" value="C:endoplasmic reticulum membrane"/>
    <property type="evidence" value="ECO:0007669"/>
    <property type="project" value="UniProtKB-SubCell"/>
</dbReference>
<evidence type="ECO:0000256" key="4">
    <source>
        <dbReference type="ARBA" id="ARBA00022692"/>
    </source>
</evidence>
<evidence type="ECO:0000256" key="17">
    <source>
        <dbReference type="SAM" id="Phobius"/>
    </source>
</evidence>
<feature type="domain" description="CAAX prenyl protease 1 N-terminal" evidence="19">
    <location>
        <begin position="125"/>
        <end position="308"/>
    </location>
</feature>
<dbReference type="PANTHER" id="PTHR10120">
    <property type="entry name" value="CAAX PRENYL PROTEASE 1"/>
    <property type="match status" value="1"/>
</dbReference>
<feature type="transmembrane region" description="Helical" evidence="17">
    <location>
        <begin position="428"/>
        <end position="448"/>
    </location>
</feature>
<dbReference type="InterPro" id="IPR001915">
    <property type="entry name" value="Peptidase_M48"/>
</dbReference>
<evidence type="ECO:0000256" key="12">
    <source>
        <dbReference type="ARBA" id="ARBA00044456"/>
    </source>
</evidence>
<comment type="catalytic activity">
    <reaction evidence="12">
        <text>Hydrolyzes the peptide bond -P2-(S-farnesyl or geranylgeranyl)C-P1'-P2'-P3'-COOH where P1' and P2' are amino acids with aliphatic side chains and P3' is any C-terminal residue.</text>
        <dbReference type="EC" id="3.4.24.84"/>
    </reaction>
</comment>
<keyword evidence="4 17" id="KW-0812">Transmembrane</keyword>
<comment type="cofactor">
    <cofactor evidence="15">
        <name>Zn(2+)</name>
        <dbReference type="ChEBI" id="CHEBI:29105"/>
    </cofactor>
    <text evidence="15">Binds 1 zinc ion per subunit.</text>
</comment>
<dbReference type="Pfam" id="PF16491">
    <property type="entry name" value="Peptidase_M48_N"/>
    <property type="match status" value="1"/>
</dbReference>
<dbReference type="Pfam" id="PF01435">
    <property type="entry name" value="Peptidase_M48"/>
    <property type="match status" value="1"/>
</dbReference>